<evidence type="ECO:0000313" key="2">
    <source>
        <dbReference type="Proteomes" id="UP000320762"/>
    </source>
</evidence>
<keyword evidence="2" id="KW-1185">Reference proteome</keyword>
<organism evidence="1 2">
    <name type="scientific">Schizophyllum amplum</name>
    <dbReference type="NCBI Taxonomy" id="97359"/>
    <lineage>
        <taxon>Eukaryota</taxon>
        <taxon>Fungi</taxon>
        <taxon>Dikarya</taxon>
        <taxon>Basidiomycota</taxon>
        <taxon>Agaricomycotina</taxon>
        <taxon>Agaricomycetes</taxon>
        <taxon>Agaricomycetidae</taxon>
        <taxon>Agaricales</taxon>
        <taxon>Schizophyllaceae</taxon>
        <taxon>Schizophyllum</taxon>
    </lineage>
</organism>
<dbReference type="OrthoDB" id="2961863at2759"/>
<dbReference type="InterPro" id="IPR019026">
    <property type="entry name" value="Peptidase_M64_IgA"/>
</dbReference>
<gene>
    <name evidence="1" type="ORF">BD626DRAFT_228176</name>
</gene>
<dbReference type="InterPro" id="IPR024079">
    <property type="entry name" value="MetalloPept_cat_dom_sf"/>
</dbReference>
<sequence>MVYGSSDNRVDLVFFSDGYVPEEKQRFINDAYALALEITGNQTFNTVKPLLNIWAAFSPSGESGLGQDGVLKDTPFGLYRNGTELRAVYYGKPEVADAACKSLGSQCDYPILLGNSPLYGGLGGRFTVITNSIANGPLILRHELGHSIIPVGEEYDGGYAYSGVNAADTPDAIGWGHWLTTPAPRVERSVMPMQTYPWTLLNTSTPWSVTFDSAGTYSRYLVRFSLSGLPEMGDARVTIDGKDLGWTPKVGLGMDRWHYDFLVEEGLGGGEHELVFELVNSEREGAAQLCNAEIIEYGDEDEFDMTPGAYSIYPTYSETNTTTYRPTNEDCLMRLVTASSFCSVCMEGLWLTLLKDVDLIDGFQESCSSGHTLSVQLVPVGQFRDAAVDIEEAYTISWYKDGVELPDLANLTMIEVGDAETYEVKVAFDTEEVRVDKEGRMKTGATYVTKEC</sequence>
<dbReference type="Gene3D" id="3.40.390.10">
    <property type="entry name" value="Collagenase (Catalytic Domain)"/>
    <property type="match status" value="1"/>
</dbReference>
<evidence type="ECO:0000313" key="1">
    <source>
        <dbReference type="EMBL" id="TRM56946.1"/>
    </source>
</evidence>
<dbReference type="Proteomes" id="UP000320762">
    <property type="component" value="Unassembled WGS sequence"/>
</dbReference>
<reference evidence="1 2" key="1">
    <citation type="journal article" date="2019" name="New Phytol.">
        <title>Comparative genomics reveals unique wood-decay strategies and fruiting body development in the Schizophyllaceae.</title>
        <authorList>
            <person name="Almasi E."/>
            <person name="Sahu N."/>
            <person name="Krizsan K."/>
            <person name="Balint B."/>
            <person name="Kovacs G.M."/>
            <person name="Kiss B."/>
            <person name="Cseklye J."/>
            <person name="Drula E."/>
            <person name="Henrissat B."/>
            <person name="Nagy I."/>
            <person name="Chovatia M."/>
            <person name="Adam C."/>
            <person name="LaButti K."/>
            <person name="Lipzen A."/>
            <person name="Riley R."/>
            <person name="Grigoriev I.V."/>
            <person name="Nagy L.G."/>
        </authorList>
    </citation>
    <scope>NUCLEOTIDE SEQUENCE [LARGE SCALE GENOMIC DNA]</scope>
    <source>
        <strain evidence="1 2">NL-1724</strain>
    </source>
</reference>
<accession>A0A550BWR0</accession>
<dbReference type="Pfam" id="PF09471">
    <property type="entry name" value="Peptidase_M64"/>
    <property type="match status" value="1"/>
</dbReference>
<dbReference type="EMBL" id="VDMD01000055">
    <property type="protein sequence ID" value="TRM56946.1"/>
    <property type="molecule type" value="Genomic_DNA"/>
</dbReference>
<dbReference type="GO" id="GO:0008237">
    <property type="term" value="F:metallopeptidase activity"/>
    <property type="evidence" value="ECO:0007669"/>
    <property type="project" value="InterPro"/>
</dbReference>
<comment type="caution">
    <text evidence="1">The sequence shown here is derived from an EMBL/GenBank/DDBJ whole genome shotgun (WGS) entry which is preliminary data.</text>
</comment>
<proteinExistence type="predicted"/>
<name>A0A550BWR0_9AGAR</name>
<protein>
    <submittedName>
        <fullName evidence="1">IgA peptidase M64-domain-containing protein</fullName>
    </submittedName>
</protein>
<dbReference type="AlphaFoldDB" id="A0A550BWR0"/>